<dbReference type="Gene3D" id="1.10.10.60">
    <property type="entry name" value="Homeodomain-like"/>
    <property type="match status" value="1"/>
</dbReference>
<keyword evidence="2" id="KW-1185">Reference proteome</keyword>
<dbReference type="AlphaFoldDB" id="A0A7Y4P3R4"/>
<accession>A0A7Y4P3R4</accession>
<dbReference type="Proteomes" id="UP000541421">
    <property type="component" value="Unassembled WGS sequence"/>
</dbReference>
<evidence type="ECO:0000313" key="1">
    <source>
        <dbReference type="EMBL" id="NOL48721.1"/>
    </source>
</evidence>
<dbReference type="SUPFAM" id="SSF46689">
    <property type="entry name" value="Homeodomain-like"/>
    <property type="match status" value="1"/>
</dbReference>
<dbReference type="RefSeq" id="WP_171587703.1">
    <property type="nucleotide sequence ID" value="NZ_JABGBO010000001.1"/>
</dbReference>
<dbReference type="InterPro" id="IPR009057">
    <property type="entry name" value="Homeodomain-like_sf"/>
</dbReference>
<gene>
    <name evidence="1" type="ORF">HKX40_01010</name>
</gene>
<reference evidence="1 2" key="1">
    <citation type="submission" date="2020-05" db="EMBL/GenBank/DDBJ databases">
        <authorList>
            <person name="Niu N."/>
        </authorList>
    </citation>
    <scope>NUCLEOTIDE SEQUENCE [LARGE SCALE GENOMIC DNA]</scope>
    <source>
        <strain evidence="1 2">LMG10982</strain>
    </source>
</reference>
<evidence type="ECO:0000313" key="2">
    <source>
        <dbReference type="Proteomes" id="UP000541421"/>
    </source>
</evidence>
<dbReference type="EMBL" id="JABGBO010000001">
    <property type="protein sequence ID" value="NOL48721.1"/>
    <property type="molecule type" value="Genomic_DNA"/>
</dbReference>
<organism evidence="1 2">
    <name type="scientific">Pelistega europaea</name>
    <dbReference type="NCBI Taxonomy" id="106147"/>
    <lineage>
        <taxon>Bacteria</taxon>
        <taxon>Pseudomonadati</taxon>
        <taxon>Pseudomonadota</taxon>
        <taxon>Betaproteobacteria</taxon>
        <taxon>Burkholderiales</taxon>
        <taxon>Alcaligenaceae</taxon>
        <taxon>Pelistega</taxon>
    </lineage>
</organism>
<sequence>MRDKIECGIFSLGLFGEWIDTFIEQIHQQTDKIRLFKIDVGVFVPLDAFQVGGMSFPHPQVFHELSLVFERYDCIIIPITPETLIWTRIVLSQLQSPLKFPLVALSHRVQPIAFVDMAGKGISDYIFEGDSAIVLRVRLLNALGRQKTLLAQERLVTTDRIGDEPRQEVSSRVLSFFANLLQEEKERKRRRSIGSSQSNKIENVDYAETFQVAKARVVTEFERKYVVNALRAANGNIAVAAQRANKHRRAFWELLRKYQIDPDDYR</sequence>
<proteinExistence type="predicted"/>
<evidence type="ECO:0008006" key="3">
    <source>
        <dbReference type="Google" id="ProtNLM"/>
    </source>
</evidence>
<protein>
    <recommendedName>
        <fullName evidence="3">DNA binding HTH domain-containing protein</fullName>
    </recommendedName>
</protein>
<comment type="caution">
    <text evidence="1">The sequence shown here is derived from an EMBL/GenBank/DDBJ whole genome shotgun (WGS) entry which is preliminary data.</text>
</comment>
<name>A0A7Y4P3R4_9BURK</name>